<proteinExistence type="predicted"/>
<name>A0ABP1G8Q7_9CHLO</name>
<protein>
    <submittedName>
        <fullName evidence="1">G10069 protein</fullName>
    </submittedName>
</protein>
<reference evidence="1 2" key="1">
    <citation type="submission" date="2024-06" db="EMBL/GenBank/DDBJ databases">
        <authorList>
            <person name="Kraege A."/>
            <person name="Thomma B."/>
        </authorList>
    </citation>
    <scope>NUCLEOTIDE SEQUENCE [LARGE SCALE GENOMIC DNA]</scope>
</reference>
<evidence type="ECO:0000313" key="2">
    <source>
        <dbReference type="Proteomes" id="UP001497392"/>
    </source>
</evidence>
<comment type="caution">
    <text evidence="1">The sequence shown here is derived from an EMBL/GenBank/DDBJ whole genome shotgun (WGS) entry which is preliminary data.</text>
</comment>
<organism evidence="1 2">
    <name type="scientific">Coccomyxa viridis</name>
    <dbReference type="NCBI Taxonomy" id="1274662"/>
    <lineage>
        <taxon>Eukaryota</taxon>
        <taxon>Viridiplantae</taxon>
        <taxon>Chlorophyta</taxon>
        <taxon>core chlorophytes</taxon>
        <taxon>Trebouxiophyceae</taxon>
        <taxon>Trebouxiophyceae incertae sedis</taxon>
        <taxon>Coccomyxaceae</taxon>
        <taxon>Coccomyxa</taxon>
    </lineage>
</organism>
<accession>A0ABP1G8Q7</accession>
<dbReference type="EMBL" id="CAXHTA020000017">
    <property type="protein sequence ID" value="CAL5227156.1"/>
    <property type="molecule type" value="Genomic_DNA"/>
</dbReference>
<dbReference type="PANTHER" id="PTHR19446">
    <property type="entry name" value="REVERSE TRANSCRIPTASES"/>
    <property type="match status" value="1"/>
</dbReference>
<evidence type="ECO:0000313" key="1">
    <source>
        <dbReference type="EMBL" id="CAL5227156.1"/>
    </source>
</evidence>
<sequence>MPPMAAAEEEQHYAALMEDILAFQEKGQVVVLGDFNARVGSATTNSDVIGRFGETHTNANGQRLIQLLLGTNDFRPAELTQAAVTLFEDTLLCSAREVLGLKRCVQVRRHAWWTPELRLLIDRRRAVYVEARAAQERGLETWPTLHGQWKALRSEVKEVVRSAKQKLWRDQMHSCNDLFKANEARSFWQARVADYIERSHDPGNADAALDAVPSRDEIAGCVERLRNHKAGTEEGIVNEMLKYGVPALLDMLAGLVETLWTTELVPVPWRSGDIMNIFKKGDKKDPGNYRGITLLNVVGKLYTKGLPARTFTWGQTEIPRVLQYKHLGVIVTPDGRQDTHIKHVITQGNARVLQMGKLLRDKHLSGRFGGAAFELSQGHCEAKVAA</sequence>
<keyword evidence="2" id="KW-1185">Reference proteome</keyword>
<gene>
    <name evidence="1" type="primary">g10069</name>
    <name evidence="1" type="ORF">VP750_LOCUS9062</name>
</gene>
<dbReference type="Proteomes" id="UP001497392">
    <property type="component" value="Unassembled WGS sequence"/>
</dbReference>